<dbReference type="InterPro" id="IPR003598">
    <property type="entry name" value="Ig_sub2"/>
</dbReference>
<evidence type="ECO:0000256" key="1">
    <source>
        <dbReference type="ARBA" id="ARBA00022536"/>
    </source>
</evidence>
<dbReference type="InterPro" id="IPR013783">
    <property type="entry name" value="Ig-like_fold"/>
</dbReference>
<dbReference type="InterPro" id="IPR036179">
    <property type="entry name" value="Ig-like_dom_sf"/>
</dbReference>
<dbReference type="GO" id="GO:0030424">
    <property type="term" value="C:axon"/>
    <property type="evidence" value="ECO:0000318"/>
    <property type="project" value="GO_Central"/>
</dbReference>
<feature type="disulfide bond" evidence="7">
    <location>
        <begin position="2631"/>
        <end position="2641"/>
    </location>
</feature>
<dbReference type="Gene3D" id="2.60.40.10">
    <property type="entry name" value="Immunoglobulins"/>
    <property type="match status" value="21"/>
</dbReference>
<dbReference type="Pfam" id="PF13927">
    <property type="entry name" value="Ig_3"/>
    <property type="match status" value="2"/>
</dbReference>
<dbReference type="InterPro" id="IPR009017">
    <property type="entry name" value="GFP"/>
</dbReference>
<accession>A0A2A6C7N4</accession>
<dbReference type="SMART" id="SM00409">
    <property type="entry name" value="IG"/>
    <property type="match status" value="20"/>
</dbReference>
<dbReference type="Gene3D" id="2.40.155.10">
    <property type="entry name" value="Green fluorescent protein"/>
    <property type="match status" value="1"/>
</dbReference>
<keyword evidence="4 7" id="KW-1015">Disulfide bond</keyword>
<dbReference type="InterPro" id="IPR000152">
    <property type="entry name" value="EGF-type_Asp/Asn_hydroxyl_site"/>
</dbReference>
<dbReference type="FunFam" id="2.10.25.10:FF:000005">
    <property type="entry name" value="Fibrillin 2"/>
    <property type="match status" value="1"/>
</dbReference>
<dbReference type="EnsemblMetazoa" id="PPA12764.1">
    <property type="protein sequence ID" value="PPA12764.1"/>
    <property type="gene ID" value="WBGene00102318"/>
</dbReference>
<dbReference type="FunFam" id="2.60.40.10:FF:000107">
    <property type="entry name" value="Myosin, light chain kinase a"/>
    <property type="match status" value="1"/>
</dbReference>
<dbReference type="SMART" id="SM00179">
    <property type="entry name" value="EGF_CA"/>
    <property type="match status" value="5"/>
</dbReference>
<dbReference type="PROSITE" id="PS00010">
    <property type="entry name" value="ASX_HYDROXYL"/>
    <property type="match status" value="2"/>
</dbReference>
<dbReference type="Pfam" id="PF07645">
    <property type="entry name" value="EGF_CA"/>
    <property type="match status" value="5"/>
</dbReference>
<dbReference type="SMART" id="SM00408">
    <property type="entry name" value="IGc2"/>
    <property type="match status" value="21"/>
</dbReference>
<organism evidence="8 9">
    <name type="scientific">Pristionchus pacificus</name>
    <name type="common">Parasitic nematode worm</name>
    <dbReference type="NCBI Taxonomy" id="54126"/>
    <lineage>
        <taxon>Eukaryota</taxon>
        <taxon>Metazoa</taxon>
        <taxon>Ecdysozoa</taxon>
        <taxon>Nematoda</taxon>
        <taxon>Chromadorea</taxon>
        <taxon>Rhabditida</taxon>
        <taxon>Rhabditina</taxon>
        <taxon>Diplogasteromorpha</taxon>
        <taxon>Diplogasteroidea</taxon>
        <taxon>Neodiplogasteridae</taxon>
        <taxon>Pristionchus</taxon>
    </lineage>
</organism>
<gene>
    <name evidence="8" type="primary">WBGene00102318</name>
</gene>
<dbReference type="InterPro" id="IPR018097">
    <property type="entry name" value="EGF_Ca-bd_CS"/>
</dbReference>
<dbReference type="FunFam" id="2.60.40.10:FF:000032">
    <property type="entry name" value="palladin isoform X1"/>
    <property type="match status" value="3"/>
</dbReference>
<protein>
    <submittedName>
        <fullName evidence="8">Immunoglobulin</fullName>
    </submittedName>
</protein>
<evidence type="ECO:0000256" key="7">
    <source>
        <dbReference type="PROSITE-ProRule" id="PRU00076"/>
    </source>
</evidence>
<keyword evidence="3" id="KW-0677">Repeat</keyword>
<keyword evidence="6" id="KW-0393">Immunoglobulin domain</keyword>
<sequence length="2825" mass="308659">MNGQSSAKVDTSGGRSGIAVSHFRIFSRWSEYRRSRRNEETDPSALVDGAPYTLPEDDSATFLNERQQLHISEATLEDAGRYSCIAENKPGRAEKDLIVAVLKAPKMAQISQQLEVKEGDTKTLVCELEDAEDAEIQWTKNGIPITTSAKLQLSLDRTQLHLLHADPTDSSTYSCTAKNDAGADSSTMELAVLVAPKLLSPDYRTMDVVADQTAELTCDASGVPPPTVEWYFDGKPVFGNDNVEILENGRILRLLNVSLQREGRYSCKAENKVGTAEGSTFLKVAAPPRASIPTKDMKVISGQQATIRCEVSGDPAPEIEWKRNGMVLAQHANQKYLHLREATTNDAATYTCLVRNSAGEHFDSVDLQVLVAPTIDDGDRVITVKENGTLEIVCPASGTPPPQITWMRNGKEIDGSNSTRLLLSSSASSADAGRVTCTARNEAGTASVDFVIDDHKAEVRVVEGARAKLECKVEGHPTPTIEWLRGGRPITDKSNFLLSPRGESLMILKTQRSDAGQYSCVAKNAAGKSEAGYTVTVLTPPHIIDTIDQNPRVVQGRTFHFSCPVLGNPDPTVAWRRNGADLPIEGRFSVLEGKHLQIEHVMESDGGRYTCVATNEAGTLETEFLPEIIAAPKFDQEGESVYEVIEGDSQTMTCAVSAESKASIQWFRGDEGVILTADMSLSSDNTQLTVRNAKLSDAGKYRCEATNEAGKGIGHLMLKVLVPPKIDESNIIGNPLSILGTRFALECPVSGIPQPSIKWLKEGADVDYSDARISLAQNNQTLVVDESQLADQARYTCVATNKGGRVEQDFQLEVLTPPEMDQTEPANHTLKEGQSLMLNCPVKSNSDAISQIEWIKDYRPVDLSSGNVKILSDGRRLSLSSVSIADAGAYSCVAQNRAGETTADFVLDVLCTSSPCTSPSASIVLGARKAPRAIGRLSAYIGTTPQARLEARKELETPKVRRKGPPYFIVRAFQREVVSSDPVATPQNSIVDAPITFSTLSSSSSHSDDYATRLAAWERREVARRRDEQLRAHHEEFRRRRAYEMWLDRERRVREAHRQEMERREREWAERHRQQLMRRYNSVPTIDSGKVDLFPRANLGHPITIECPVGGHPFPQIKWLLNGVEVAESDTIKLSPDGQAIEIISVGQKDAGRWTCLVENDAGTAEQDFTLDVWLPPTVTVTAVNSSVKAIGESIVLLCNATGNPVPVLTWNKGGLPIVSSPEGARISQKGARLDIPHLSKDDVGDYTCAARNEAGSAESSVHVDVLVPPSIDRNGVDQSPKLPSGQKLTLTCDVQGKPTPAVKWFINDTLPITVSTGSITLGPEGKFIQISNISLADRGHYSCVTENSAGNDTLVYNVQIVQAPIIANGGTSQVIEGEVGRMECHADGVPTPVITWLRNGLRIEPGISLRYAAEGKNLDCLSFVDYSKISTGEFTQSSRNERAKILKNLVLEKELLGKIVKGSQRAINEERNCSRKASDSSPHYKGYAGQLWAAVSSKISFETKLRLYSISPLSRFSDRSESMGLQEGGEGQKGIRCGIPLIILVLNVVEARSTDSGLYVCQATNEAGSSQQAYTLEILVKPTIHSTSPNETSVPAKTNFSLKCGSRGYPEPVTKWFIDETPIEANDVYSIDEEGTLTVNGAPNKQQMFRCTATNEAGEASMEYLVRSISPPTVTKDGQMSQNATEGTAVLLACGIDGDSAEIVWTKDGARLNPSAGITFTEDRSAVNIASAKLSDQARFGGTYVCKAKNTAGEAEMKIQMFVGIPPRVADQPQAVIVKKGETAELWCEATGVPQPHITWYKDDIKITETAVDKSSETRKATAIFPDVGLEHAAVYTCKAENWAGTSYKEIGLVVLTAPVIIPEKANVQCFRHSGAEFELLGTTLAIRNAVEEDAGFYHCIAKSQAGQALGTRNVVIAGAVPRDPEFIWVECDDSGKPVKTNMVQSRGDVPGGELEHWGHDTAEPSQIPTKCLPGSPRAGRTPVGGLPRFLHTPVSQNVKLGSVFELFCSAIGQPEPVIYWTKDGQFVNETGFKEYNSIIRINMTNSEEPLGEYVCHAKNAVGEIHSSATVQEGDEDTTTTTEEPSTSRRIAVLRCASGANADPRSIQWLMDGTPISRASSNVETFNIMNNGSLVMYGVTEQNEADLALYTCKVRNKRRPNDVALMDVDDAAPTVYTLDVLHARPGSVAMLDCELDGEPLTTSLTCLCHNRNIQLNKSVVISATSLMQYKKNNSLYIIDIEESDEGKYACRAESSLGSTYDEVDLVIEEENGSDVRVMEGYESGDERSQDMRMRPFDEERHEIDIKVDKLDPHADLTKYLVTTPIEQAGLEDGVDRYDRQANYRFDTGETVSVGQKVIRDKNGYIRVETKIDGKLPKQARPDKARMHDASVDLTETEPGVIQGNGRSNMKWNEKTRYAPMNDSSKPLIETGKSLNVKASPLGGAKPQIRSRCPEGFRKNKKGRCEDINECLIDDSPCDHDSTCENLPGSYDCVRTCEDGWRVRLDGTCGDIDECEVGSHECGEGEQCLNTEGSYECKEACAVGFELNDEGFCDDVNECANSSTCGRGLNCHNTLGSFTCLCPNGRPPTNGVCKRTPKVKSVPRPGRRPIKKRCPEGFYVKNGQCLDIDECSLDAPCQYECENTKGSYECICPEGYEEVDGECKDIDECAESPCDEEDLCFNQLGGYKCLEQPCPDEYRLDEDGIHCVPTCEDCDLPKVQLSLLSLPSDVESGHAIARLTAYDHDGKVLNDTDFKLAKETRPDDYRYTRDGAFALKADKGRALVLLSSPVSPGSDATLRVRAKSAVSHAPDTHFLLYVQVGDHPF</sequence>
<keyword evidence="9" id="KW-1185">Reference proteome</keyword>
<dbReference type="Gene3D" id="2.10.25.10">
    <property type="entry name" value="Laminin"/>
    <property type="match status" value="5"/>
</dbReference>
<dbReference type="InterPro" id="IPR050958">
    <property type="entry name" value="Cell_Adh-Cytoskel_Orgn"/>
</dbReference>
<dbReference type="CDD" id="cd00096">
    <property type="entry name" value="Ig"/>
    <property type="match status" value="4"/>
</dbReference>
<dbReference type="FunFam" id="2.60.40.10:FF:000503">
    <property type="entry name" value="Hemicentin 1"/>
    <property type="match status" value="2"/>
</dbReference>
<dbReference type="InterPro" id="IPR049883">
    <property type="entry name" value="NOTCH1_EGF-like"/>
</dbReference>
<dbReference type="PROSITE" id="PS50835">
    <property type="entry name" value="IG_LIKE"/>
    <property type="match status" value="19"/>
</dbReference>
<keyword evidence="2" id="KW-0732">Signal</keyword>
<dbReference type="GO" id="GO:0005886">
    <property type="term" value="C:plasma membrane"/>
    <property type="evidence" value="ECO:0000318"/>
    <property type="project" value="GO_Central"/>
</dbReference>
<dbReference type="InterPro" id="IPR013098">
    <property type="entry name" value="Ig_I-set"/>
</dbReference>
<dbReference type="InterPro" id="IPR003599">
    <property type="entry name" value="Ig_sub"/>
</dbReference>
<dbReference type="PANTHER" id="PTHR45080">
    <property type="entry name" value="CONTACTIN 5"/>
    <property type="match status" value="1"/>
</dbReference>
<reference evidence="9" key="1">
    <citation type="journal article" date="2008" name="Nat. Genet.">
        <title>The Pristionchus pacificus genome provides a unique perspective on nematode lifestyle and parasitism.</title>
        <authorList>
            <person name="Dieterich C."/>
            <person name="Clifton S.W."/>
            <person name="Schuster L.N."/>
            <person name="Chinwalla A."/>
            <person name="Delehaunty K."/>
            <person name="Dinkelacker I."/>
            <person name="Fulton L."/>
            <person name="Fulton R."/>
            <person name="Godfrey J."/>
            <person name="Minx P."/>
            <person name="Mitreva M."/>
            <person name="Roeseler W."/>
            <person name="Tian H."/>
            <person name="Witte H."/>
            <person name="Yang S.P."/>
            <person name="Wilson R.K."/>
            <person name="Sommer R.J."/>
        </authorList>
    </citation>
    <scope>NUCLEOTIDE SEQUENCE [LARGE SCALE GENOMIC DNA]</scope>
    <source>
        <strain evidence="9">PS312</strain>
    </source>
</reference>
<dbReference type="SMART" id="SM00181">
    <property type="entry name" value="EGF"/>
    <property type="match status" value="5"/>
</dbReference>
<dbReference type="CDD" id="cd00054">
    <property type="entry name" value="EGF_CA"/>
    <property type="match status" value="5"/>
</dbReference>
<dbReference type="GO" id="GO:0005509">
    <property type="term" value="F:calcium ion binding"/>
    <property type="evidence" value="ECO:0007669"/>
    <property type="project" value="InterPro"/>
</dbReference>
<reference evidence="8" key="2">
    <citation type="submission" date="2022-06" db="UniProtKB">
        <authorList>
            <consortium name="EnsemblMetazoa"/>
        </authorList>
    </citation>
    <scope>IDENTIFICATION</scope>
    <source>
        <strain evidence="8">PS312</strain>
    </source>
</reference>
<dbReference type="InterPro" id="IPR000742">
    <property type="entry name" value="EGF"/>
</dbReference>
<evidence type="ECO:0000256" key="6">
    <source>
        <dbReference type="ARBA" id="ARBA00023319"/>
    </source>
</evidence>
<accession>A0A8R1UAR1</accession>
<dbReference type="Pfam" id="PF07679">
    <property type="entry name" value="I-set"/>
    <property type="match status" value="16"/>
</dbReference>
<dbReference type="SUPFAM" id="SSF48726">
    <property type="entry name" value="Immunoglobulin"/>
    <property type="match status" value="21"/>
</dbReference>
<comment type="caution">
    <text evidence="7">Lacks conserved residue(s) required for the propagation of feature annotation.</text>
</comment>
<evidence type="ECO:0000256" key="3">
    <source>
        <dbReference type="ARBA" id="ARBA00022737"/>
    </source>
</evidence>
<dbReference type="FunFam" id="2.10.25.10:FF:000038">
    <property type="entry name" value="Fibrillin 2"/>
    <property type="match status" value="1"/>
</dbReference>
<evidence type="ECO:0000313" key="8">
    <source>
        <dbReference type="EnsemblMetazoa" id="PPA12764.1"/>
    </source>
</evidence>
<evidence type="ECO:0000313" key="9">
    <source>
        <dbReference type="Proteomes" id="UP000005239"/>
    </source>
</evidence>
<dbReference type="GO" id="GO:0008046">
    <property type="term" value="F:axon guidance receptor activity"/>
    <property type="evidence" value="ECO:0000318"/>
    <property type="project" value="GO_Central"/>
</dbReference>
<dbReference type="Proteomes" id="UP000005239">
    <property type="component" value="Unassembled WGS sequence"/>
</dbReference>
<evidence type="ECO:0000256" key="5">
    <source>
        <dbReference type="ARBA" id="ARBA00023180"/>
    </source>
</evidence>
<dbReference type="SUPFAM" id="SSF57184">
    <property type="entry name" value="Growth factor receptor domain"/>
    <property type="match status" value="2"/>
</dbReference>
<name>A0A2A6C7N4_PRIPA</name>
<dbReference type="GO" id="GO:0007156">
    <property type="term" value="P:homophilic cell adhesion via plasma membrane adhesion molecules"/>
    <property type="evidence" value="ECO:0000318"/>
    <property type="project" value="GO_Central"/>
</dbReference>
<dbReference type="FunFam" id="2.60.40.10:FF:000130">
    <property type="entry name" value="Hemicentin 1"/>
    <property type="match status" value="1"/>
</dbReference>
<dbReference type="GO" id="GO:0050808">
    <property type="term" value="P:synapse organization"/>
    <property type="evidence" value="ECO:0000318"/>
    <property type="project" value="GO_Central"/>
</dbReference>
<evidence type="ECO:0000256" key="2">
    <source>
        <dbReference type="ARBA" id="ARBA00022729"/>
    </source>
</evidence>
<dbReference type="InterPro" id="IPR001881">
    <property type="entry name" value="EGF-like_Ca-bd_dom"/>
</dbReference>
<evidence type="ECO:0000256" key="4">
    <source>
        <dbReference type="ARBA" id="ARBA00023157"/>
    </source>
</evidence>
<dbReference type="GO" id="GO:0043025">
    <property type="term" value="C:neuronal cell body"/>
    <property type="evidence" value="ECO:0000318"/>
    <property type="project" value="GO_Central"/>
</dbReference>
<dbReference type="PROSITE" id="PS50026">
    <property type="entry name" value="EGF_3"/>
    <property type="match status" value="2"/>
</dbReference>
<proteinExistence type="predicted"/>
<keyword evidence="1 7" id="KW-0245">EGF-like domain</keyword>
<dbReference type="InterPro" id="IPR007110">
    <property type="entry name" value="Ig-like_dom"/>
</dbReference>
<dbReference type="PANTHER" id="PTHR45080:SF34">
    <property type="entry name" value="MYOSIN LIGHT CHAIN KINASE, SMOOTH MUSCLE-LIKE"/>
    <property type="match status" value="1"/>
</dbReference>
<keyword evidence="5" id="KW-0325">Glycoprotein</keyword>
<dbReference type="InterPro" id="IPR009030">
    <property type="entry name" value="Growth_fac_rcpt_cys_sf"/>
</dbReference>
<dbReference type="PROSITE" id="PS01187">
    <property type="entry name" value="EGF_CA"/>
    <property type="match status" value="3"/>
</dbReference>